<dbReference type="SUPFAM" id="SSF52087">
    <property type="entry name" value="CRAL/TRIO domain"/>
    <property type="match status" value="1"/>
</dbReference>
<name>A0A9D4G0U3_DREPO</name>
<dbReference type="PANTHER" id="PTHR10174:SF208">
    <property type="entry name" value="CRAL-TRIO DOMAIN-CONTAINING PROTEIN DDB_G0278031"/>
    <property type="match status" value="1"/>
</dbReference>
<dbReference type="SUPFAM" id="SSF46938">
    <property type="entry name" value="CRAL/TRIO N-terminal domain"/>
    <property type="match status" value="1"/>
</dbReference>
<evidence type="ECO:0000313" key="3">
    <source>
        <dbReference type="Proteomes" id="UP000828390"/>
    </source>
</evidence>
<dbReference type="InterPro" id="IPR036865">
    <property type="entry name" value="CRAL-TRIO_dom_sf"/>
</dbReference>
<dbReference type="PANTHER" id="PTHR10174">
    <property type="entry name" value="ALPHA-TOCOPHEROL TRANSFER PROTEIN-RELATED"/>
    <property type="match status" value="1"/>
</dbReference>
<dbReference type="EMBL" id="JAIWYP010000006">
    <property type="protein sequence ID" value="KAH3806520.1"/>
    <property type="molecule type" value="Genomic_DNA"/>
</dbReference>
<dbReference type="InterPro" id="IPR001251">
    <property type="entry name" value="CRAL-TRIO_dom"/>
</dbReference>
<dbReference type="InterPro" id="IPR011074">
    <property type="entry name" value="CRAL/TRIO_N_dom"/>
</dbReference>
<dbReference type="Gene3D" id="1.10.8.20">
    <property type="entry name" value="N-terminal domain of phosphatidylinositol transfer protein sec14p"/>
    <property type="match status" value="1"/>
</dbReference>
<proteinExistence type="predicted"/>
<evidence type="ECO:0000313" key="2">
    <source>
        <dbReference type="EMBL" id="KAH3806520.1"/>
    </source>
</evidence>
<feature type="domain" description="CRAL-TRIO" evidence="1">
    <location>
        <begin position="99"/>
        <end position="273"/>
    </location>
</feature>
<protein>
    <recommendedName>
        <fullName evidence="1">CRAL-TRIO domain-containing protein</fullName>
    </recommendedName>
</protein>
<dbReference type="Gene3D" id="3.40.525.10">
    <property type="entry name" value="CRAL-TRIO lipid binding domain"/>
    <property type="match status" value="1"/>
</dbReference>
<dbReference type="GO" id="GO:0016020">
    <property type="term" value="C:membrane"/>
    <property type="evidence" value="ECO:0007669"/>
    <property type="project" value="TreeGrafter"/>
</dbReference>
<dbReference type="Proteomes" id="UP000828390">
    <property type="component" value="Unassembled WGS sequence"/>
</dbReference>
<dbReference type="AlphaFoldDB" id="A0A9D4G0U3"/>
<dbReference type="CDD" id="cd00170">
    <property type="entry name" value="SEC14"/>
    <property type="match status" value="1"/>
</dbReference>
<dbReference type="PROSITE" id="PS50191">
    <property type="entry name" value="CRAL_TRIO"/>
    <property type="match status" value="1"/>
</dbReference>
<reference evidence="2" key="1">
    <citation type="journal article" date="2019" name="bioRxiv">
        <title>The Genome of the Zebra Mussel, Dreissena polymorpha: A Resource for Invasive Species Research.</title>
        <authorList>
            <person name="McCartney M.A."/>
            <person name="Auch B."/>
            <person name="Kono T."/>
            <person name="Mallez S."/>
            <person name="Zhang Y."/>
            <person name="Obille A."/>
            <person name="Becker A."/>
            <person name="Abrahante J.E."/>
            <person name="Garbe J."/>
            <person name="Badalamenti J.P."/>
            <person name="Herman A."/>
            <person name="Mangelson H."/>
            <person name="Liachko I."/>
            <person name="Sullivan S."/>
            <person name="Sone E.D."/>
            <person name="Koren S."/>
            <person name="Silverstein K.A.T."/>
            <person name="Beckman K.B."/>
            <person name="Gohl D.M."/>
        </authorList>
    </citation>
    <scope>NUCLEOTIDE SEQUENCE</scope>
    <source>
        <strain evidence="2">Duluth1</strain>
        <tissue evidence="2">Whole animal</tissue>
    </source>
</reference>
<evidence type="ECO:0000259" key="1">
    <source>
        <dbReference type="PROSITE" id="PS50191"/>
    </source>
</evidence>
<dbReference type="SMART" id="SM01100">
    <property type="entry name" value="CRAL_TRIO_N"/>
    <property type="match status" value="1"/>
</dbReference>
<gene>
    <name evidence="2" type="ORF">DPMN_134843</name>
</gene>
<keyword evidence="3" id="KW-1185">Reference proteome</keyword>
<sequence>MAEEKDDVTFVSTLDDVGKKKAKEELNEMNVKDRALAVQSLRGWVLQQKWLRAPTDFGFLLRFLRARKFSQLAARQTLENYWKQKTRSPAWFRDVDPTDKTLIEIIKTGFYLIPRAKDKHGRRLIIDRKGVLDMKNVKKVWGIDNVFRAICLMCDNLNRDETVQVYGLSVVIDNTDLNIGHFRTFMGQEQGQQIMDYYQNSLPARVKGVHLYNEFALFDAVWSLVSPLLKQKTKDRMHLHGRNMTKLYDELGMECLPTEYLPDDYDGPSPGSCQQIIDDMLSDLQSPEFCKYIKDLSSDKYGVDIDLLKQNDAPVASFRKLNVD</sequence>
<dbReference type="InterPro" id="IPR036273">
    <property type="entry name" value="CRAL/TRIO_N_dom_sf"/>
</dbReference>
<comment type="caution">
    <text evidence="2">The sequence shown here is derived from an EMBL/GenBank/DDBJ whole genome shotgun (WGS) entry which is preliminary data.</text>
</comment>
<dbReference type="GO" id="GO:1902936">
    <property type="term" value="F:phosphatidylinositol bisphosphate binding"/>
    <property type="evidence" value="ECO:0007669"/>
    <property type="project" value="TreeGrafter"/>
</dbReference>
<organism evidence="2 3">
    <name type="scientific">Dreissena polymorpha</name>
    <name type="common">Zebra mussel</name>
    <name type="synonym">Mytilus polymorpha</name>
    <dbReference type="NCBI Taxonomy" id="45954"/>
    <lineage>
        <taxon>Eukaryota</taxon>
        <taxon>Metazoa</taxon>
        <taxon>Spiralia</taxon>
        <taxon>Lophotrochozoa</taxon>
        <taxon>Mollusca</taxon>
        <taxon>Bivalvia</taxon>
        <taxon>Autobranchia</taxon>
        <taxon>Heteroconchia</taxon>
        <taxon>Euheterodonta</taxon>
        <taxon>Imparidentia</taxon>
        <taxon>Neoheterodontei</taxon>
        <taxon>Myida</taxon>
        <taxon>Dreissenoidea</taxon>
        <taxon>Dreissenidae</taxon>
        <taxon>Dreissena</taxon>
    </lineage>
</organism>
<dbReference type="SMART" id="SM00516">
    <property type="entry name" value="SEC14"/>
    <property type="match status" value="1"/>
</dbReference>
<accession>A0A9D4G0U3</accession>
<dbReference type="PRINTS" id="PR00180">
    <property type="entry name" value="CRETINALDHBP"/>
</dbReference>
<reference evidence="2" key="2">
    <citation type="submission" date="2020-11" db="EMBL/GenBank/DDBJ databases">
        <authorList>
            <person name="McCartney M.A."/>
            <person name="Auch B."/>
            <person name="Kono T."/>
            <person name="Mallez S."/>
            <person name="Becker A."/>
            <person name="Gohl D.M."/>
            <person name="Silverstein K.A.T."/>
            <person name="Koren S."/>
            <person name="Bechman K.B."/>
            <person name="Herman A."/>
            <person name="Abrahante J.E."/>
            <person name="Garbe J."/>
        </authorList>
    </citation>
    <scope>NUCLEOTIDE SEQUENCE</scope>
    <source>
        <strain evidence="2">Duluth1</strain>
        <tissue evidence="2">Whole animal</tissue>
    </source>
</reference>
<dbReference type="OrthoDB" id="75724at2759"/>
<dbReference type="Pfam" id="PF00650">
    <property type="entry name" value="CRAL_TRIO"/>
    <property type="match status" value="1"/>
</dbReference>